<evidence type="ECO:0000313" key="6">
    <source>
        <dbReference type="Proteomes" id="UP000634136"/>
    </source>
</evidence>
<feature type="coiled-coil region" evidence="1">
    <location>
        <begin position="691"/>
        <end position="725"/>
    </location>
</feature>
<feature type="region of interest" description="Disordered" evidence="2">
    <location>
        <begin position="67"/>
        <end position="100"/>
    </location>
</feature>
<dbReference type="SUPFAM" id="SSF56219">
    <property type="entry name" value="DNase I-like"/>
    <property type="match status" value="1"/>
</dbReference>
<feature type="transmembrane region" description="Helical" evidence="3">
    <location>
        <begin position="935"/>
        <end position="952"/>
    </location>
</feature>
<evidence type="ECO:0000256" key="2">
    <source>
        <dbReference type="SAM" id="MobiDB-lite"/>
    </source>
</evidence>
<proteinExistence type="predicted"/>
<dbReference type="Pfam" id="PF04195">
    <property type="entry name" value="Transposase_28"/>
    <property type="match status" value="1"/>
</dbReference>
<dbReference type="PANTHER" id="PTHR31099">
    <property type="entry name" value="OS06G0165300 PROTEIN"/>
    <property type="match status" value="1"/>
</dbReference>
<keyword evidence="6" id="KW-1185">Reference proteome</keyword>
<feature type="domain" description="Transposase (putative) gypsy type" evidence="4">
    <location>
        <begin position="275"/>
        <end position="334"/>
    </location>
</feature>
<dbReference type="EMBL" id="JAAIUW010000010">
    <property type="protein sequence ID" value="KAF7811803.1"/>
    <property type="molecule type" value="Genomic_DNA"/>
</dbReference>
<protein>
    <recommendedName>
        <fullName evidence="4">Transposase (putative) gypsy type domain-containing protein</fullName>
    </recommendedName>
</protein>
<organism evidence="5 6">
    <name type="scientific">Senna tora</name>
    <dbReference type="NCBI Taxonomy" id="362788"/>
    <lineage>
        <taxon>Eukaryota</taxon>
        <taxon>Viridiplantae</taxon>
        <taxon>Streptophyta</taxon>
        <taxon>Embryophyta</taxon>
        <taxon>Tracheophyta</taxon>
        <taxon>Spermatophyta</taxon>
        <taxon>Magnoliopsida</taxon>
        <taxon>eudicotyledons</taxon>
        <taxon>Gunneridae</taxon>
        <taxon>Pentapetalae</taxon>
        <taxon>rosids</taxon>
        <taxon>fabids</taxon>
        <taxon>Fabales</taxon>
        <taxon>Fabaceae</taxon>
        <taxon>Caesalpinioideae</taxon>
        <taxon>Cassia clade</taxon>
        <taxon>Senna</taxon>
    </lineage>
</organism>
<name>A0A834W7X9_9FABA</name>
<sequence length="1193" mass="130808">MGSRDFSNLGLSPSRSGPPRRPRRSERRSAVPRWSAPLLVAIRPSLVRHLSRRPPVILLRPPVIPRRSPSAGVRRSSARSPVRRPTAAAQPVRRPPSSVVRRSSARSCSQCLSIAAVARRVVRHSASSFRHSASPWAVVLSSVLLALSLGLSCVASLSISSTMAALEDLSASSSSSDEDLDVTEPWLVRRHIPEFCSGDLSWLDNSVATHKSSLCRMGHIRAMWEFYFGPYESFLRATSGDAGLSLGLSLVHPCAAESIFDRPAGSFGFYLFPLEHGFILPPFSDFEVGVLEYLGCPPSMLSPNCWLHMGGFQAICARLEVTPTVESFFYLYVAVGVRGGKHFHFQARPLGRDRLITGLRDSLRSWREEFFFVVPRGGERPPWWFADGASRFPCGWVFPREARPRPELGVLPASELLVDRALLNHVLLRARRLLVLPHPGGVPRMSPTLIFALVSSSDDRESTVKRGKVVDVNSGKERRTFSVQPRFADLVGGFLPPPSLDESRLGDLVSACSRGLIPPFPEIGPIPRAATEDSLFTSRYDAAVAVRGKFSCPPDREAMENFVYTHGLRALRDVITRDLLKTLYCQLFYCELSNSWDEYECAREVSNVQAVQHAKEVMASASEVRVDLDAASSRVASLEAELRESRREVEAARTGEASQRALVSGLRAQVANLETQSSVLRSCLHDKDRDLAQQSSEISALHTKVDRLERRVIELAEEKEEEINRGQDGARWGWDNFRTQLEHLNPGLNYCASSMRLDWEVVDGVFASIPSHEVAAGVGESGVSDDSAGGSGPAVFPGSDCAPSTVLHKDLVVAIASPSRGPPAVVYPDGVPTPPSSDEVNAAAIVGGDMAREIGCGTPDSLPRAIPAICELESTFDGAYLFSAPPLCRLRHCSSYPAILAYQLFLISHIVATVPLVVGYSLLFRPWFLQRLTMYVQLVVVLSCTLLCSGLFTPTVSPVVAGGHLSDLGILVCSGYIKDVLVEPVQPVPFLDSFLRIYLLTLSYMELMCLVACEGVQTHTFAGSDGVGYLIHGPQVGHMLHLDLNYRHGQTDVSCDYVLNFQAIPMGGQLVAHPPASGHPLLVPFGYPRDPAGFQVLVWNVRDISLGVNRSLVRGLIVDLNPAVVILTETRTRDLEDFIPFVGMFDFGSNILRRSVTGGSARGGVWVLYREGMVTDLFRYRHRHLEMSIGRAV</sequence>
<accession>A0A834W7X9</accession>
<gene>
    <name evidence="5" type="ORF">G2W53_032779</name>
</gene>
<dbReference type="InterPro" id="IPR007321">
    <property type="entry name" value="Transposase_28"/>
</dbReference>
<feature type="compositionally biased region" description="Polar residues" evidence="2">
    <location>
        <begin position="1"/>
        <end position="11"/>
    </location>
</feature>
<keyword evidence="3" id="KW-0472">Membrane</keyword>
<dbReference type="InterPro" id="IPR036691">
    <property type="entry name" value="Endo/exonu/phosph_ase_sf"/>
</dbReference>
<feature type="region of interest" description="Disordered" evidence="2">
    <location>
        <begin position="1"/>
        <end position="30"/>
    </location>
</feature>
<evidence type="ECO:0000256" key="3">
    <source>
        <dbReference type="SAM" id="Phobius"/>
    </source>
</evidence>
<dbReference type="AlphaFoldDB" id="A0A834W7X9"/>
<dbReference type="PANTHER" id="PTHR31099:SF28">
    <property type="entry name" value="F5J5.12"/>
    <property type="match status" value="1"/>
</dbReference>
<evidence type="ECO:0000313" key="5">
    <source>
        <dbReference type="EMBL" id="KAF7811803.1"/>
    </source>
</evidence>
<dbReference type="Proteomes" id="UP000634136">
    <property type="component" value="Unassembled WGS sequence"/>
</dbReference>
<keyword evidence="3" id="KW-1133">Transmembrane helix</keyword>
<keyword evidence="1" id="KW-0175">Coiled coil</keyword>
<feature type="coiled-coil region" evidence="1">
    <location>
        <begin position="621"/>
        <end position="655"/>
    </location>
</feature>
<evidence type="ECO:0000256" key="1">
    <source>
        <dbReference type="SAM" id="Coils"/>
    </source>
</evidence>
<reference evidence="5" key="1">
    <citation type="submission" date="2020-09" db="EMBL/GenBank/DDBJ databases">
        <title>Genome-Enabled Discovery of Anthraquinone Biosynthesis in Senna tora.</title>
        <authorList>
            <person name="Kang S.-H."/>
            <person name="Pandey R.P."/>
            <person name="Lee C.-M."/>
            <person name="Sim J.-S."/>
            <person name="Jeong J.-T."/>
            <person name="Choi B.-S."/>
            <person name="Jung M."/>
            <person name="Ginzburg D."/>
            <person name="Zhao K."/>
            <person name="Won S.Y."/>
            <person name="Oh T.-J."/>
            <person name="Yu Y."/>
            <person name="Kim N.-H."/>
            <person name="Lee O.R."/>
            <person name="Lee T.-H."/>
            <person name="Bashyal P."/>
            <person name="Kim T.-S."/>
            <person name="Lee W.-H."/>
            <person name="Kawkins C."/>
            <person name="Kim C.-K."/>
            <person name="Kim J.S."/>
            <person name="Ahn B.O."/>
            <person name="Rhee S.Y."/>
            <person name="Sohng J.K."/>
        </authorList>
    </citation>
    <scope>NUCLEOTIDE SEQUENCE</scope>
    <source>
        <tissue evidence="5">Leaf</tissue>
    </source>
</reference>
<feature type="transmembrane region" description="Helical" evidence="3">
    <location>
        <begin position="900"/>
        <end position="923"/>
    </location>
</feature>
<dbReference type="OrthoDB" id="1460665at2759"/>
<comment type="caution">
    <text evidence="5">The sequence shown here is derived from an EMBL/GenBank/DDBJ whole genome shotgun (WGS) entry which is preliminary data.</text>
</comment>
<keyword evidence="3" id="KW-0812">Transmembrane</keyword>
<evidence type="ECO:0000259" key="4">
    <source>
        <dbReference type="Pfam" id="PF04195"/>
    </source>
</evidence>